<evidence type="ECO:0000256" key="1">
    <source>
        <dbReference type="ARBA" id="ARBA00004141"/>
    </source>
</evidence>
<dbReference type="EMBL" id="CP114589">
    <property type="protein sequence ID" value="WBA10290.1"/>
    <property type="molecule type" value="Genomic_DNA"/>
</dbReference>
<feature type="transmembrane region" description="Helical" evidence="6">
    <location>
        <begin position="596"/>
        <end position="619"/>
    </location>
</feature>
<feature type="transmembrane region" description="Helical" evidence="6">
    <location>
        <begin position="370"/>
        <end position="390"/>
    </location>
</feature>
<dbReference type="Gene3D" id="1.20.1080.10">
    <property type="entry name" value="Glycerol uptake facilitator protein"/>
    <property type="match status" value="1"/>
</dbReference>
<accession>A0AA47LSU4</accession>
<evidence type="ECO:0000256" key="4">
    <source>
        <dbReference type="ARBA" id="ARBA00023136"/>
    </source>
</evidence>
<evidence type="ECO:0008006" key="9">
    <source>
        <dbReference type="Google" id="ProtNLM"/>
    </source>
</evidence>
<dbReference type="Pfam" id="PF10136">
    <property type="entry name" value="SpecificRecomb"/>
    <property type="match status" value="1"/>
</dbReference>
<evidence type="ECO:0000256" key="2">
    <source>
        <dbReference type="ARBA" id="ARBA00022692"/>
    </source>
</evidence>
<dbReference type="RefSeq" id="WP_269580313.1">
    <property type="nucleotide sequence ID" value="NZ_CP114589.1"/>
</dbReference>
<protein>
    <recommendedName>
        <fullName evidence="9">Recombinase</fullName>
    </recommendedName>
</protein>
<gene>
    <name evidence="7" type="ORF">N8M53_13105</name>
</gene>
<dbReference type="Proteomes" id="UP001164748">
    <property type="component" value="Plasmid unnamed"/>
</dbReference>
<evidence type="ECO:0000256" key="3">
    <source>
        <dbReference type="ARBA" id="ARBA00022989"/>
    </source>
</evidence>
<dbReference type="AlphaFoldDB" id="A0AA47LSU4"/>
<dbReference type="PIRSF" id="PIRSF015380">
    <property type="entry name" value="Site-sp_rcmb"/>
    <property type="match status" value="1"/>
</dbReference>
<dbReference type="GO" id="GO:0016020">
    <property type="term" value="C:membrane"/>
    <property type="evidence" value="ECO:0007669"/>
    <property type="project" value="UniProtKB-SubCell"/>
</dbReference>
<keyword evidence="7" id="KW-0614">Plasmid</keyword>
<name>A0AA47LSU4_9GAMM</name>
<reference evidence="7" key="1">
    <citation type="submission" date="2022-09" db="EMBL/GenBank/DDBJ databases">
        <authorList>
            <person name="Li Z.-J."/>
        </authorList>
    </citation>
    <scope>NUCLEOTIDE SEQUENCE</scope>
    <source>
        <strain evidence="7">TGB11</strain>
        <plasmid evidence="7">unnamed</plasmid>
    </source>
</reference>
<keyword evidence="3 6" id="KW-1133">Transmembrane helix</keyword>
<feature type="transmembrane region" description="Helical" evidence="6">
    <location>
        <begin position="480"/>
        <end position="501"/>
    </location>
</feature>
<comment type="subcellular location">
    <subcellularLocation>
        <location evidence="1">Membrane</location>
        <topology evidence="1">Multi-pass membrane protein</topology>
    </subcellularLocation>
</comment>
<dbReference type="InterPro" id="IPR023271">
    <property type="entry name" value="Aquaporin-like"/>
</dbReference>
<feature type="region of interest" description="Disordered" evidence="5">
    <location>
        <begin position="647"/>
        <end position="667"/>
    </location>
</feature>
<evidence type="ECO:0000313" key="8">
    <source>
        <dbReference type="Proteomes" id="UP001164748"/>
    </source>
</evidence>
<evidence type="ECO:0000256" key="5">
    <source>
        <dbReference type="SAM" id="MobiDB-lite"/>
    </source>
</evidence>
<feature type="transmembrane region" description="Helical" evidence="6">
    <location>
        <begin position="337"/>
        <end position="358"/>
    </location>
</feature>
<geneLocation type="plasmid" evidence="7 8">
    <name>unnamed</name>
</geneLocation>
<evidence type="ECO:0000256" key="6">
    <source>
        <dbReference type="SAM" id="Phobius"/>
    </source>
</evidence>
<proteinExistence type="predicted"/>
<organism evidence="7 8">
    <name type="scientific">Salinivibrio kushneri</name>
    <dbReference type="NCBI Taxonomy" id="1908198"/>
    <lineage>
        <taxon>Bacteria</taxon>
        <taxon>Pseudomonadati</taxon>
        <taxon>Pseudomonadota</taxon>
        <taxon>Gammaproteobacteria</taxon>
        <taxon>Vibrionales</taxon>
        <taxon>Vibrionaceae</taxon>
        <taxon>Salinivibrio</taxon>
    </lineage>
</organism>
<feature type="transmembrane region" description="Helical" evidence="6">
    <location>
        <begin position="539"/>
        <end position="562"/>
    </location>
</feature>
<sequence>MPAITPAFKVIDGFSLCANDTERLDIFFTYLREGEPELAELRLEQLVLALANSPSQAALFANSVCNEAKKIKLSPAFVQLGIFSKNGLVTEIFRRLYNKVNPPPKRCNDINDLLSYFVGGEDKAWVKTISHKCWFKLYCLLVKNASPEAIRTTGSYIKSELCYSLEMLSIWIAAEELDPELLRIDRRLSEVDSPFIALQRETSHLVAAIKADNMSGQDTAHFWVMIEQCQQQVKRIRARGISQMGFSAHASHMLERLDQTLNRMVLLIQILDFRHPHQKARCVLNLWRQLLTSVTERNSVRAIYRKSTRTFAQSVTQNKSNHGEHYIAKTKKDYFKILRGACGAGVIISLLAWVKMYIESLQLTPLNNALLVSLNYGVGFMLVHILHFTIATKQPAMTAANFAAHVEKNKQGRTRSKKLARLLINVNRSQWFAVWGNITAAITVSVLVSLLFSHFYHSPLLTSEQAAYQKAAIHPLSGLAWLYAGIAGVWLFLSGIITGILDNRADYIELKDRLVAHRLFRVIPVKHREKAAYYIHENYGALGGNFIFGVLLGMTSYVGYLIEVPLDIRHVAFSSAHAAYAHISDFQSWVSALSSLFLVLMIGFINLWVSFGLALFVALRSRNCELDIKSVRTAVLTQIKQHPSSLFWPKDPVPAGKSQGANQRRTP</sequence>
<dbReference type="InterPro" id="IPR011385">
    <property type="entry name" value="Site-sp_rcmbase"/>
</dbReference>
<keyword evidence="4 6" id="KW-0472">Membrane</keyword>
<keyword evidence="2 6" id="KW-0812">Transmembrane</keyword>
<feature type="transmembrane region" description="Helical" evidence="6">
    <location>
        <begin position="431"/>
        <end position="452"/>
    </location>
</feature>
<evidence type="ECO:0000313" key="7">
    <source>
        <dbReference type="EMBL" id="WBA10290.1"/>
    </source>
</evidence>